<name>A0A0B6XYN3_9EUPU</name>
<feature type="non-terminal residue" evidence="1">
    <location>
        <position position="58"/>
    </location>
</feature>
<gene>
    <name evidence="1" type="primary">ORF6776</name>
</gene>
<proteinExistence type="predicted"/>
<dbReference type="AlphaFoldDB" id="A0A0B6XYN3"/>
<reference evidence="1" key="1">
    <citation type="submission" date="2014-12" db="EMBL/GenBank/DDBJ databases">
        <title>Insight into the proteome of Arion vulgaris.</title>
        <authorList>
            <person name="Aradska J."/>
            <person name="Bulat T."/>
            <person name="Smidak R."/>
            <person name="Sarate P."/>
            <person name="Gangsoo J."/>
            <person name="Sialana F."/>
            <person name="Bilban M."/>
            <person name="Lubec G."/>
        </authorList>
    </citation>
    <scope>NUCLEOTIDE SEQUENCE</scope>
    <source>
        <tissue evidence="1">Skin</tissue>
    </source>
</reference>
<protein>
    <submittedName>
        <fullName evidence="1">Uncharacterized protein</fullName>
    </submittedName>
</protein>
<accession>A0A0B6XYN3</accession>
<evidence type="ECO:0000313" key="1">
    <source>
        <dbReference type="EMBL" id="CEK49192.1"/>
    </source>
</evidence>
<dbReference type="EMBL" id="HACG01002327">
    <property type="protein sequence ID" value="CEK49192.1"/>
    <property type="molecule type" value="Transcribed_RNA"/>
</dbReference>
<organism evidence="1">
    <name type="scientific">Arion vulgaris</name>
    <dbReference type="NCBI Taxonomy" id="1028688"/>
    <lineage>
        <taxon>Eukaryota</taxon>
        <taxon>Metazoa</taxon>
        <taxon>Spiralia</taxon>
        <taxon>Lophotrochozoa</taxon>
        <taxon>Mollusca</taxon>
        <taxon>Gastropoda</taxon>
        <taxon>Heterobranchia</taxon>
        <taxon>Euthyneura</taxon>
        <taxon>Panpulmonata</taxon>
        <taxon>Eupulmonata</taxon>
        <taxon>Stylommatophora</taxon>
        <taxon>Helicina</taxon>
        <taxon>Arionoidea</taxon>
        <taxon>Arionidae</taxon>
        <taxon>Arion</taxon>
    </lineage>
</organism>
<sequence length="58" mass="6903">MISVAALLWQNNRTISCFSRYTFISDLVIHKRSYMEVAQQTHDEIDTSYFKVDWVIQC</sequence>